<feature type="domain" description="MARVEL" evidence="8">
    <location>
        <begin position="100"/>
        <end position="248"/>
    </location>
</feature>
<comment type="subcellular location">
    <subcellularLocation>
        <location evidence="1">Membrane</location>
        <topology evidence="1">Multi-pass membrane protein</topology>
    </subcellularLocation>
</comment>
<gene>
    <name evidence="9" type="ORF">AVEN_115608_1</name>
</gene>
<evidence type="ECO:0000256" key="5">
    <source>
        <dbReference type="PROSITE-ProRule" id="PRU00581"/>
    </source>
</evidence>
<name>A0A4Y2N6P1_ARAVE</name>
<keyword evidence="3 7" id="KW-1133">Transmembrane helix</keyword>
<evidence type="ECO:0000256" key="3">
    <source>
        <dbReference type="ARBA" id="ARBA00022989"/>
    </source>
</evidence>
<feature type="transmembrane region" description="Helical" evidence="7">
    <location>
        <begin position="6"/>
        <end position="28"/>
    </location>
</feature>
<dbReference type="AlphaFoldDB" id="A0A4Y2N6P1"/>
<dbReference type="InterPro" id="IPR050578">
    <property type="entry name" value="MARVEL-CKLF_proteins"/>
</dbReference>
<protein>
    <recommendedName>
        <fullName evidence="8">MARVEL domain-containing protein</fullName>
    </recommendedName>
</protein>
<evidence type="ECO:0000256" key="2">
    <source>
        <dbReference type="ARBA" id="ARBA00022692"/>
    </source>
</evidence>
<evidence type="ECO:0000313" key="9">
    <source>
        <dbReference type="EMBL" id="GBN35055.1"/>
    </source>
</evidence>
<dbReference type="EMBL" id="BGPR01008631">
    <property type="protein sequence ID" value="GBN35055.1"/>
    <property type="molecule type" value="Genomic_DNA"/>
</dbReference>
<dbReference type="InterPro" id="IPR008253">
    <property type="entry name" value="Marvel"/>
</dbReference>
<dbReference type="OrthoDB" id="6434050at2759"/>
<feature type="region of interest" description="Disordered" evidence="6">
    <location>
        <begin position="51"/>
        <end position="72"/>
    </location>
</feature>
<keyword evidence="4 5" id="KW-0472">Membrane</keyword>
<evidence type="ECO:0000256" key="7">
    <source>
        <dbReference type="SAM" id="Phobius"/>
    </source>
</evidence>
<feature type="transmembrane region" description="Helical" evidence="7">
    <location>
        <begin position="182"/>
        <end position="203"/>
    </location>
</feature>
<dbReference type="PROSITE" id="PS51225">
    <property type="entry name" value="MARVEL"/>
    <property type="match status" value="1"/>
</dbReference>
<feature type="transmembrane region" description="Helical" evidence="7">
    <location>
        <begin position="107"/>
        <end position="127"/>
    </location>
</feature>
<feature type="transmembrane region" description="Helical" evidence="7">
    <location>
        <begin position="223"/>
        <end position="245"/>
    </location>
</feature>
<dbReference type="PANTHER" id="PTHR22776">
    <property type="entry name" value="MARVEL-CONTAINING POTENTIAL LIPID RAFT-ASSOCIATED PROTEIN"/>
    <property type="match status" value="1"/>
</dbReference>
<dbReference type="GO" id="GO:0016020">
    <property type="term" value="C:membrane"/>
    <property type="evidence" value="ECO:0007669"/>
    <property type="project" value="UniProtKB-SubCell"/>
</dbReference>
<keyword evidence="2 5" id="KW-0812">Transmembrane</keyword>
<evidence type="ECO:0000256" key="1">
    <source>
        <dbReference type="ARBA" id="ARBA00004141"/>
    </source>
</evidence>
<keyword evidence="10" id="KW-1185">Reference proteome</keyword>
<comment type="caution">
    <text evidence="9">The sequence shown here is derived from an EMBL/GenBank/DDBJ whole genome shotgun (WGS) entry which is preliminary data.</text>
</comment>
<dbReference type="Pfam" id="PF01284">
    <property type="entry name" value="MARVEL"/>
    <property type="match status" value="1"/>
</dbReference>
<sequence length="261" mass="29417">MPNKSAVLMFVSLMACSGMKTLGNLYIYAPKEADFAVNEFPLICLVMSQEHTPPAPPSQSRETKKEEDSSVPVVATEVAERAREFLTWTFKDVFDWNPRYFQQIRGILNVVEVAMSMLVMSLIASACQMQPYVDTHASGFYCKSSDTFLFAVSTSAFLHSTLLMVCCMLSKKTESRLWSTSFEVTFYIFYALLYFMASVSLTSNVINRNKGKYQQEESYNNTLAGGVFGIFAFIIYGFSAAWFFFYHKNVAKQESSEPGSA</sequence>
<reference evidence="9 10" key="1">
    <citation type="journal article" date="2019" name="Sci. Rep.">
        <title>Orb-weaving spider Araneus ventricosus genome elucidates the spidroin gene catalogue.</title>
        <authorList>
            <person name="Kono N."/>
            <person name="Nakamura H."/>
            <person name="Ohtoshi R."/>
            <person name="Moran D.A.P."/>
            <person name="Shinohara A."/>
            <person name="Yoshida Y."/>
            <person name="Fujiwara M."/>
            <person name="Mori M."/>
            <person name="Tomita M."/>
            <person name="Arakawa K."/>
        </authorList>
    </citation>
    <scope>NUCLEOTIDE SEQUENCE [LARGE SCALE GENOMIC DNA]</scope>
</reference>
<evidence type="ECO:0000259" key="8">
    <source>
        <dbReference type="PROSITE" id="PS51225"/>
    </source>
</evidence>
<evidence type="ECO:0000256" key="4">
    <source>
        <dbReference type="ARBA" id="ARBA00023136"/>
    </source>
</evidence>
<evidence type="ECO:0000256" key="6">
    <source>
        <dbReference type="SAM" id="MobiDB-lite"/>
    </source>
</evidence>
<dbReference type="PROSITE" id="PS51257">
    <property type="entry name" value="PROKAR_LIPOPROTEIN"/>
    <property type="match status" value="1"/>
</dbReference>
<accession>A0A4Y2N6P1</accession>
<proteinExistence type="predicted"/>
<feature type="transmembrane region" description="Helical" evidence="7">
    <location>
        <begin position="147"/>
        <end position="170"/>
    </location>
</feature>
<dbReference type="PANTHER" id="PTHR22776:SF15">
    <property type="entry name" value="CKLF-LIKE MARVEL TRANSMEMBRANE DOMAIN-CONTAINING PROTEIN 2"/>
    <property type="match status" value="1"/>
</dbReference>
<dbReference type="Proteomes" id="UP000499080">
    <property type="component" value="Unassembled WGS sequence"/>
</dbReference>
<evidence type="ECO:0000313" key="10">
    <source>
        <dbReference type="Proteomes" id="UP000499080"/>
    </source>
</evidence>
<organism evidence="9 10">
    <name type="scientific">Araneus ventricosus</name>
    <name type="common">Orbweaver spider</name>
    <name type="synonym">Epeira ventricosa</name>
    <dbReference type="NCBI Taxonomy" id="182803"/>
    <lineage>
        <taxon>Eukaryota</taxon>
        <taxon>Metazoa</taxon>
        <taxon>Ecdysozoa</taxon>
        <taxon>Arthropoda</taxon>
        <taxon>Chelicerata</taxon>
        <taxon>Arachnida</taxon>
        <taxon>Araneae</taxon>
        <taxon>Araneomorphae</taxon>
        <taxon>Entelegynae</taxon>
        <taxon>Araneoidea</taxon>
        <taxon>Araneidae</taxon>
        <taxon>Araneus</taxon>
    </lineage>
</organism>